<dbReference type="Gene3D" id="3.30.70.100">
    <property type="match status" value="1"/>
</dbReference>
<dbReference type="InterPro" id="IPR007138">
    <property type="entry name" value="ABM_dom"/>
</dbReference>
<dbReference type="EMBL" id="CP059491">
    <property type="protein sequence ID" value="QMT01709.1"/>
    <property type="molecule type" value="Genomic_DNA"/>
</dbReference>
<protein>
    <submittedName>
        <fullName evidence="2">Antibiotic biosynthesis monooxygenase</fullName>
    </submittedName>
</protein>
<dbReference type="AlphaFoldDB" id="A0A7D7QXF6"/>
<sequence length="98" mass="10842">MSITVLFDVEFKADAVADARRIMSQALVDTRAFDGCLEVEVFIDEANPAHWVITEEWQSMEHDKAYRVFRDGPGAIGELGAILAGPPKLTYLTKDSAI</sequence>
<dbReference type="SUPFAM" id="SSF54909">
    <property type="entry name" value="Dimeric alpha+beta barrel"/>
    <property type="match status" value="1"/>
</dbReference>
<feature type="domain" description="ABM" evidence="1">
    <location>
        <begin position="3"/>
        <end position="92"/>
    </location>
</feature>
<dbReference type="InterPro" id="IPR011008">
    <property type="entry name" value="Dimeric_a/b-barrel"/>
</dbReference>
<keyword evidence="2" id="KW-0560">Oxidoreductase</keyword>
<gene>
    <name evidence="2" type="ORF">H1R19_00375</name>
</gene>
<evidence type="ECO:0000313" key="3">
    <source>
        <dbReference type="Proteomes" id="UP000515663"/>
    </source>
</evidence>
<dbReference type="RefSeq" id="WP_188330668.1">
    <property type="nucleotide sequence ID" value="NZ_CP059491.1"/>
</dbReference>
<reference evidence="3" key="1">
    <citation type="submission" date="2020-07" db="EMBL/GenBank/DDBJ databases">
        <title>novel species isolated from the respiratory tract of Marmot.</title>
        <authorList>
            <person name="Zhang G."/>
        </authorList>
    </citation>
    <scope>NUCLEOTIDE SEQUENCE [LARGE SCALE GENOMIC DNA]</scope>
    <source>
        <strain evidence="3">686</strain>
    </source>
</reference>
<organism evidence="2 3">
    <name type="scientific">Gordonia jinghuaiqii</name>
    <dbReference type="NCBI Taxonomy" id="2758710"/>
    <lineage>
        <taxon>Bacteria</taxon>
        <taxon>Bacillati</taxon>
        <taxon>Actinomycetota</taxon>
        <taxon>Actinomycetes</taxon>
        <taxon>Mycobacteriales</taxon>
        <taxon>Gordoniaceae</taxon>
        <taxon>Gordonia</taxon>
    </lineage>
</organism>
<name>A0A7D7QXF6_9ACTN</name>
<dbReference type="KEGG" id="gji:H1R19_00375"/>
<evidence type="ECO:0000313" key="2">
    <source>
        <dbReference type="EMBL" id="QMT01709.1"/>
    </source>
</evidence>
<keyword evidence="3" id="KW-1185">Reference proteome</keyword>
<keyword evidence="2" id="KW-0503">Monooxygenase</keyword>
<dbReference type="Pfam" id="PF03992">
    <property type="entry name" value="ABM"/>
    <property type="match status" value="1"/>
</dbReference>
<accession>A0A7D7QXF6</accession>
<dbReference type="PROSITE" id="PS51725">
    <property type="entry name" value="ABM"/>
    <property type="match status" value="1"/>
</dbReference>
<dbReference type="GO" id="GO:0004497">
    <property type="term" value="F:monooxygenase activity"/>
    <property type="evidence" value="ECO:0007669"/>
    <property type="project" value="UniProtKB-KW"/>
</dbReference>
<proteinExistence type="predicted"/>
<dbReference type="Proteomes" id="UP000515663">
    <property type="component" value="Chromosome"/>
</dbReference>
<evidence type="ECO:0000259" key="1">
    <source>
        <dbReference type="PROSITE" id="PS51725"/>
    </source>
</evidence>